<sequence>LMMFTKQENAAWGCDRMNKVQGYPGAAFTLKCTRDVFKVDVGDSFRLNYTPYGIVDLVCRVVTIKEQSVEDEAITITVVEDVWYSSNETPVSEQDGLAKSPDWSLEPLEHTGIFEAPYTVSGDVVAILPVAARETGTELGYELHMSLDGGTSYSKIATATVFNAYGTLVNEWPTASQTYGRGMYQVGSSEDISPEEVGIQIDFSNTFDLDNIETIVRSKLFGATNMAILGGEIISFQTMTPVAGHDLRYELTGIYRGRLDTLPVQHAKGESFWFVGV</sequence>
<dbReference type="EMBL" id="BART01026961">
    <property type="protein sequence ID" value="GAH03079.1"/>
    <property type="molecule type" value="Genomic_DNA"/>
</dbReference>
<reference evidence="2" key="1">
    <citation type="journal article" date="2014" name="Front. Microbiol.">
        <title>High frequency of phylogenetically diverse reductive dehalogenase-homologous genes in deep subseafloor sedimentary metagenomes.</title>
        <authorList>
            <person name="Kawai M."/>
            <person name="Futagami T."/>
            <person name="Toyoda A."/>
            <person name="Takaki Y."/>
            <person name="Nishi S."/>
            <person name="Hori S."/>
            <person name="Arai W."/>
            <person name="Tsubouchi T."/>
            <person name="Morono Y."/>
            <person name="Uchiyama I."/>
            <person name="Ito T."/>
            <person name="Fujiyama A."/>
            <person name="Inagaki F."/>
            <person name="Takami H."/>
        </authorList>
    </citation>
    <scope>NUCLEOTIDE SEQUENCE</scope>
    <source>
        <strain evidence="2">Expedition CK06-06</strain>
    </source>
</reference>
<feature type="domain" description="Rcc01698-like C-terminal" evidence="1">
    <location>
        <begin position="211"/>
        <end position="273"/>
    </location>
</feature>
<dbReference type="Pfam" id="PF23666">
    <property type="entry name" value="Rcc01698_C"/>
    <property type="match status" value="1"/>
</dbReference>
<dbReference type="InterPro" id="IPR056490">
    <property type="entry name" value="Rcc01698_C"/>
</dbReference>
<organism evidence="2">
    <name type="scientific">marine sediment metagenome</name>
    <dbReference type="NCBI Taxonomy" id="412755"/>
    <lineage>
        <taxon>unclassified sequences</taxon>
        <taxon>metagenomes</taxon>
        <taxon>ecological metagenomes</taxon>
    </lineage>
</organism>
<gene>
    <name evidence="2" type="ORF">S01H4_47926</name>
</gene>
<accession>X1DDF5</accession>
<dbReference type="AlphaFoldDB" id="X1DDF5"/>
<proteinExistence type="predicted"/>
<comment type="caution">
    <text evidence="2">The sequence shown here is derived from an EMBL/GenBank/DDBJ whole genome shotgun (WGS) entry which is preliminary data.</text>
</comment>
<evidence type="ECO:0000313" key="2">
    <source>
        <dbReference type="EMBL" id="GAH03079.1"/>
    </source>
</evidence>
<name>X1DDF5_9ZZZZ</name>
<evidence type="ECO:0000259" key="1">
    <source>
        <dbReference type="Pfam" id="PF23666"/>
    </source>
</evidence>
<feature type="non-terminal residue" evidence="2">
    <location>
        <position position="277"/>
    </location>
</feature>
<protein>
    <recommendedName>
        <fullName evidence="1">Rcc01698-like C-terminal domain-containing protein</fullName>
    </recommendedName>
</protein>
<feature type="non-terminal residue" evidence="2">
    <location>
        <position position="1"/>
    </location>
</feature>